<feature type="transmembrane region" description="Helical" evidence="1">
    <location>
        <begin position="12"/>
        <end position="32"/>
    </location>
</feature>
<keyword evidence="1" id="KW-1133">Transmembrane helix</keyword>
<comment type="caution">
    <text evidence="2">The sequence shown here is derived from an EMBL/GenBank/DDBJ whole genome shotgun (WGS) entry which is preliminary data.</text>
</comment>
<evidence type="ECO:0000313" key="3">
    <source>
        <dbReference type="Proteomes" id="UP001184230"/>
    </source>
</evidence>
<evidence type="ECO:0000313" key="2">
    <source>
        <dbReference type="EMBL" id="MDR6539062.1"/>
    </source>
</evidence>
<sequence>MPTDLLRDRKGALIIEYALILALVAIALVLALQPQLIRTGFSNFITRFAGCLTGTCV</sequence>
<evidence type="ECO:0000256" key="1">
    <source>
        <dbReference type="SAM" id="Phobius"/>
    </source>
</evidence>
<protein>
    <submittedName>
        <fullName evidence="2">Pilus assembly protein Flp/PilA</fullName>
    </submittedName>
</protein>
<keyword evidence="1" id="KW-0472">Membrane</keyword>
<dbReference type="RefSeq" id="WP_309906447.1">
    <property type="nucleotide sequence ID" value="NZ_JAVDRF010000013.1"/>
</dbReference>
<dbReference type="Pfam" id="PF04964">
    <property type="entry name" value="Flp_Fap"/>
    <property type="match status" value="1"/>
</dbReference>
<proteinExistence type="predicted"/>
<keyword evidence="3" id="KW-1185">Reference proteome</keyword>
<dbReference type="Proteomes" id="UP001184230">
    <property type="component" value="Unassembled WGS sequence"/>
</dbReference>
<dbReference type="EMBL" id="JAVDRF010000013">
    <property type="protein sequence ID" value="MDR6539062.1"/>
    <property type="molecule type" value="Genomic_DNA"/>
</dbReference>
<accession>A0ABU1NL43</accession>
<name>A0ABU1NL43_9BURK</name>
<dbReference type="InterPro" id="IPR007047">
    <property type="entry name" value="Flp_Fap"/>
</dbReference>
<keyword evidence="1" id="KW-0812">Transmembrane</keyword>
<reference evidence="2 3" key="1">
    <citation type="submission" date="2023-07" db="EMBL/GenBank/DDBJ databases">
        <title>Sorghum-associated microbial communities from plants grown in Nebraska, USA.</title>
        <authorList>
            <person name="Schachtman D."/>
        </authorList>
    </citation>
    <scope>NUCLEOTIDE SEQUENCE [LARGE SCALE GENOMIC DNA]</scope>
    <source>
        <strain evidence="2 3">DS1781</strain>
    </source>
</reference>
<organism evidence="2 3">
    <name type="scientific">Variovorax soli</name>
    <dbReference type="NCBI Taxonomy" id="376815"/>
    <lineage>
        <taxon>Bacteria</taxon>
        <taxon>Pseudomonadati</taxon>
        <taxon>Pseudomonadota</taxon>
        <taxon>Betaproteobacteria</taxon>
        <taxon>Burkholderiales</taxon>
        <taxon>Comamonadaceae</taxon>
        <taxon>Variovorax</taxon>
    </lineage>
</organism>
<gene>
    <name evidence="2" type="ORF">J2739_004857</name>
</gene>